<evidence type="ECO:0000256" key="3">
    <source>
        <dbReference type="ARBA" id="ARBA00022989"/>
    </source>
</evidence>
<keyword evidence="3 5" id="KW-1133">Transmembrane helix</keyword>
<dbReference type="InterPro" id="IPR050307">
    <property type="entry name" value="Sterol_Desaturase_Related"/>
</dbReference>
<evidence type="ECO:0000256" key="1">
    <source>
        <dbReference type="ARBA" id="ARBA00004370"/>
    </source>
</evidence>
<evidence type="ECO:0000256" key="4">
    <source>
        <dbReference type="ARBA" id="ARBA00023136"/>
    </source>
</evidence>
<gene>
    <name evidence="7" type="ORF">Pla144_21810</name>
</gene>
<dbReference type="AlphaFoldDB" id="A0A5C6CSP8"/>
<proteinExistence type="predicted"/>
<evidence type="ECO:0000313" key="8">
    <source>
        <dbReference type="Proteomes" id="UP000318437"/>
    </source>
</evidence>
<accession>A0A5C6CSP8</accession>
<comment type="caution">
    <text evidence="7">The sequence shown here is derived from an EMBL/GenBank/DDBJ whole genome shotgun (WGS) entry which is preliminary data.</text>
</comment>
<dbReference type="GO" id="GO:0005506">
    <property type="term" value="F:iron ion binding"/>
    <property type="evidence" value="ECO:0007669"/>
    <property type="project" value="InterPro"/>
</dbReference>
<comment type="subcellular location">
    <subcellularLocation>
        <location evidence="1">Membrane</location>
    </subcellularLocation>
</comment>
<dbReference type="Pfam" id="PF04116">
    <property type="entry name" value="FA_hydroxylase"/>
    <property type="match status" value="1"/>
</dbReference>
<evidence type="ECO:0000256" key="5">
    <source>
        <dbReference type="SAM" id="Phobius"/>
    </source>
</evidence>
<keyword evidence="8" id="KW-1185">Reference proteome</keyword>
<dbReference type="GO" id="GO:0008610">
    <property type="term" value="P:lipid biosynthetic process"/>
    <property type="evidence" value="ECO:0007669"/>
    <property type="project" value="InterPro"/>
</dbReference>
<reference evidence="7 8" key="1">
    <citation type="submission" date="2019-02" db="EMBL/GenBank/DDBJ databases">
        <title>Deep-cultivation of Planctomycetes and their phenomic and genomic characterization uncovers novel biology.</title>
        <authorList>
            <person name="Wiegand S."/>
            <person name="Jogler M."/>
            <person name="Boedeker C."/>
            <person name="Pinto D."/>
            <person name="Vollmers J."/>
            <person name="Rivas-Marin E."/>
            <person name="Kohn T."/>
            <person name="Peeters S.H."/>
            <person name="Heuer A."/>
            <person name="Rast P."/>
            <person name="Oberbeckmann S."/>
            <person name="Bunk B."/>
            <person name="Jeske O."/>
            <person name="Meyerdierks A."/>
            <person name="Storesund J.E."/>
            <person name="Kallscheuer N."/>
            <person name="Luecker S."/>
            <person name="Lage O.M."/>
            <person name="Pohl T."/>
            <person name="Merkel B.J."/>
            <person name="Hornburger P."/>
            <person name="Mueller R.-W."/>
            <person name="Bruemmer F."/>
            <person name="Labrenz M."/>
            <person name="Spormann A.M."/>
            <person name="Op Den Camp H."/>
            <person name="Overmann J."/>
            <person name="Amann R."/>
            <person name="Jetten M.S.M."/>
            <person name="Mascher T."/>
            <person name="Medema M.H."/>
            <person name="Devos D.P."/>
            <person name="Kaster A.-K."/>
            <person name="Ovreas L."/>
            <person name="Rohde M."/>
            <person name="Galperin M.Y."/>
            <person name="Jogler C."/>
        </authorList>
    </citation>
    <scope>NUCLEOTIDE SEQUENCE [LARGE SCALE GENOMIC DNA]</scope>
    <source>
        <strain evidence="7 8">Pla144</strain>
    </source>
</reference>
<protein>
    <submittedName>
        <fullName evidence="7">Fatty acid hydroxylase superfamily protein</fullName>
    </submittedName>
</protein>
<organism evidence="7 8">
    <name type="scientific">Bythopirellula polymerisocia</name>
    <dbReference type="NCBI Taxonomy" id="2528003"/>
    <lineage>
        <taxon>Bacteria</taxon>
        <taxon>Pseudomonadati</taxon>
        <taxon>Planctomycetota</taxon>
        <taxon>Planctomycetia</taxon>
        <taxon>Pirellulales</taxon>
        <taxon>Lacipirellulaceae</taxon>
        <taxon>Bythopirellula</taxon>
    </lineage>
</organism>
<dbReference type="InterPro" id="IPR006694">
    <property type="entry name" value="Fatty_acid_hydroxylase"/>
</dbReference>
<name>A0A5C6CSP8_9BACT</name>
<dbReference type="GO" id="GO:0016491">
    <property type="term" value="F:oxidoreductase activity"/>
    <property type="evidence" value="ECO:0007669"/>
    <property type="project" value="InterPro"/>
</dbReference>
<evidence type="ECO:0000313" key="7">
    <source>
        <dbReference type="EMBL" id="TWU27408.1"/>
    </source>
</evidence>
<evidence type="ECO:0000259" key="6">
    <source>
        <dbReference type="Pfam" id="PF04116"/>
    </source>
</evidence>
<dbReference type="GO" id="GO:0016020">
    <property type="term" value="C:membrane"/>
    <property type="evidence" value="ECO:0007669"/>
    <property type="project" value="UniProtKB-SubCell"/>
</dbReference>
<feature type="transmembrane region" description="Helical" evidence="5">
    <location>
        <begin position="109"/>
        <end position="130"/>
    </location>
</feature>
<keyword evidence="4 5" id="KW-0472">Membrane</keyword>
<feature type="domain" description="Fatty acid hydroxylase" evidence="6">
    <location>
        <begin position="113"/>
        <end position="248"/>
    </location>
</feature>
<keyword evidence="2 5" id="KW-0812">Transmembrane</keyword>
<sequence length="287" mass="33331">MLCVLEFNVQSVQTYCLVGLISVTAACLRYLLMTGTYYIIVCQLFDRKFRKYKINPDRVSGGVVQKEMSWALLNNLNYAILATATYGLYERGWLKLYFDWHEYGTLYGLLVILVLLLAHDAYFFWAHYLMHREPFRRISHHWVHHQFHNVTPWSAFSVHPIEGFVELLFRPVLLMLIPTHPYTLVAFAILSFGLNIIGHSGYEFFPKNFATSPLTKFSSCATYHYLHHRNSNCNFALFFNFWDRIMGSMAPDYASFYAATRGRVDSADRAESYSAKAASRGFASRER</sequence>
<feature type="transmembrane region" description="Helical" evidence="5">
    <location>
        <begin position="12"/>
        <end position="41"/>
    </location>
</feature>
<evidence type="ECO:0000256" key="2">
    <source>
        <dbReference type="ARBA" id="ARBA00022692"/>
    </source>
</evidence>
<dbReference type="PANTHER" id="PTHR11863">
    <property type="entry name" value="STEROL DESATURASE"/>
    <property type="match status" value="1"/>
</dbReference>
<feature type="transmembrane region" description="Helical" evidence="5">
    <location>
        <begin position="70"/>
        <end position="89"/>
    </location>
</feature>
<dbReference type="Proteomes" id="UP000318437">
    <property type="component" value="Unassembled WGS sequence"/>
</dbReference>
<dbReference type="EMBL" id="SJPS01000003">
    <property type="protein sequence ID" value="TWU27408.1"/>
    <property type="molecule type" value="Genomic_DNA"/>
</dbReference>